<reference evidence="2 3" key="1">
    <citation type="submission" date="2014-11" db="EMBL/GenBank/DDBJ databases">
        <title>Genomics and ecophysiology of heterotrophic nitrogen fixing bacteria isolated from estuarine surface water.</title>
        <authorList>
            <person name="Bentzon-Tilia M."/>
            <person name="Severin I."/>
            <person name="Hansen L.H."/>
            <person name="Riemann L."/>
        </authorList>
    </citation>
    <scope>NUCLEOTIDE SEQUENCE [LARGE SCALE GENOMIC DNA]</scope>
    <source>
        <strain evidence="2 3">BAL398</strain>
    </source>
</reference>
<dbReference type="AlphaFoldDB" id="A0A0D7F5R9"/>
<evidence type="ECO:0000313" key="2">
    <source>
        <dbReference type="EMBL" id="KIZ48126.1"/>
    </source>
</evidence>
<dbReference type="RefSeq" id="WP_234707284.1">
    <property type="nucleotide sequence ID" value="NZ_JXXE01000015.1"/>
</dbReference>
<dbReference type="PATRIC" id="fig|1076.23.peg.652"/>
<dbReference type="EMBL" id="JXXE01000015">
    <property type="protein sequence ID" value="KIZ48126.1"/>
    <property type="molecule type" value="Genomic_DNA"/>
</dbReference>
<evidence type="ECO:0000259" key="1">
    <source>
        <dbReference type="Pfam" id="PF10074"/>
    </source>
</evidence>
<dbReference type="Proteomes" id="UP000032515">
    <property type="component" value="Unassembled WGS sequence"/>
</dbReference>
<evidence type="ECO:0000313" key="3">
    <source>
        <dbReference type="Proteomes" id="UP000032515"/>
    </source>
</evidence>
<dbReference type="Pfam" id="PF10074">
    <property type="entry name" value="RovC_DNA-bd"/>
    <property type="match status" value="1"/>
</dbReference>
<organism evidence="2 3">
    <name type="scientific">Rhodopseudomonas palustris</name>
    <dbReference type="NCBI Taxonomy" id="1076"/>
    <lineage>
        <taxon>Bacteria</taxon>
        <taxon>Pseudomonadati</taxon>
        <taxon>Pseudomonadota</taxon>
        <taxon>Alphaproteobacteria</taxon>
        <taxon>Hyphomicrobiales</taxon>
        <taxon>Nitrobacteraceae</taxon>
        <taxon>Rhodopseudomonas</taxon>
    </lineage>
</organism>
<feature type="domain" description="T6SS Transcription factor RovC-like DNA binding" evidence="1">
    <location>
        <begin position="38"/>
        <end position="140"/>
    </location>
</feature>
<sequence length="148" mass="16894">MRRAADGWHGVWQSGGIIHQFWLTEGPSAAAANYAVTVPLDALLELRTHAAKRLWRVLNGRSPGRPFRAMPTQLRDLHILTLRALDARQCGESYRTIAEVLLGFHGDKTDWESDPRKNKARRLVASGQRMMRGGYLTLLHYPIKLRRR</sequence>
<proteinExistence type="predicted"/>
<name>A0A0D7F5R9_RHOPL</name>
<dbReference type="InterPro" id="IPR018754">
    <property type="entry name" value="RovC-like_DNA-bd"/>
</dbReference>
<protein>
    <recommendedName>
        <fullName evidence="1">T6SS Transcription factor RovC-like DNA binding domain-containing protein</fullName>
    </recommendedName>
</protein>
<gene>
    <name evidence="2" type="ORF">OO17_00660</name>
</gene>
<accession>A0A0D7F5R9</accession>
<comment type="caution">
    <text evidence="2">The sequence shown here is derived from an EMBL/GenBank/DDBJ whole genome shotgun (WGS) entry which is preliminary data.</text>
</comment>